<proteinExistence type="predicted"/>
<sequence length="129" mass="14409">WSHFRHRGQGDQPLGKKRLSLNSSLRMLQSEDLLSHAGAPLTLQCRMGGGLSMGSHTMLWYRQNRHGAQLEFLIKEYQDTAGRFHSSINTNQNNFTLHLSGLLVNDSSTYFCAASHSDAPGQNQTHRSG</sequence>
<keyword evidence="8" id="KW-1064">Adaptive immunity</keyword>
<comment type="subcellular location">
    <subcellularLocation>
        <location evidence="1">Cell membrane</location>
    </subcellularLocation>
</comment>
<dbReference type="InterPro" id="IPR051896">
    <property type="entry name" value="TCR_alpha_variable"/>
</dbReference>
<dbReference type="InterPro" id="IPR036179">
    <property type="entry name" value="Ig-like_dom_sf"/>
</dbReference>
<reference evidence="10 11" key="2">
    <citation type="submission" date="2017-04" db="EMBL/GenBank/DDBJ databases">
        <title>CpG methylation of centromeres and impact of large insertions on vertebrate speciation.</title>
        <authorList>
            <person name="Ichikawa K."/>
            <person name="Yoshimura J."/>
            <person name="Morishita S."/>
        </authorList>
    </citation>
    <scope>NUCLEOTIDE SEQUENCE</scope>
    <source>
        <strain evidence="10 11">HNI</strain>
    </source>
</reference>
<dbReference type="Pfam" id="PF07686">
    <property type="entry name" value="V-set"/>
    <property type="match status" value="1"/>
</dbReference>
<keyword evidence="8" id="KW-0391">Immunity</keyword>
<dbReference type="GO" id="GO:0042101">
    <property type="term" value="C:T cell receptor complex"/>
    <property type="evidence" value="ECO:0007669"/>
    <property type="project" value="UniProtKB-KW"/>
</dbReference>
<dbReference type="Proteomes" id="UP000265180">
    <property type="component" value="Chromosome 22"/>
</dbReference>
<protein>
    <recommendedName>
        <fullName evidence="9">Ig-like domain-containing protein</fullName>
    </recommendedName>
</protein>
<evidence type="ECO:0000256" key="7">
    <source>
        <dbReference type="ARBA" id="ARBA00038651"/>
    </source>
</evidence>
<dbReference type="InterPro" id="IPR007110">
    <property type="entry name" value="Ig-like_dom"/>
</dbReference>
<keyword evidence="3" id="KW-0732">Signal</keyword>
<evidence type="ECO:0000256" key="1">
    <source>
        <dbReference type="ARBA" id="ARBA00004236"/>
    </source>
</evidence>
<keyword evidence="6" id="KW-0325">Glycoprotein</keyword>
<evidence type="ECO:0000256" key="2">
    <source>
        <dbReference type="ARBA" id="ARBA00022475"/>
    </source>
</evidence>
<dbReference type="AlphaFoldDB" id="A0A3P9LNC5"/>
<evidence type="ECO:0000313" key="10">
    <source>
        <dbReference type="Ensembl" id="ENSORLP00020022171.1"/>
    </source>
</evidence>
<keyword evidence="8" id="KW-1279">T cell receptor</keyword>
<feature type="domain" description="Ig-like" evidence="9">
    <location>
        <begin position="23"/>
        <end position="128"/>
    </location>
</feature>
<comment type="subunit">
    <text evidence="7">Alpha-beta TR is a heterodimer composed of an alpha and beta chain; disulfide-linked. The alpha-beta TR is associated with the transmembrane signaling CD3 coreceptor proteins to form the TR-CD3 (TcR or TCR). The assembly of alpha-beta TR heterodimers with CD3 occurs in the endoplasmic reticulum where a single alpha-beta TR heterodimer associates with one CD3D-CD3E heterodimer, one CD3G-CD3E heterodimer and one CD247 homodimer forming a stable octameric structure. CD3D-CD3E and CD3G-CD3E heterodimers preferentially associate with TR alpha and TR beta chains, respectively. The association of the CD247 homodimer is the last step of TcR assembly in the endoplasmic reticulum and is required for transport to the cell surface.</text>
</comment>
<reference key="1">
    <citation type="journal article" date="2007" name="Nature">
        <title>The medaka draft genome and insights into vertebrate genome evolution.</title>
        <authorList>
            <person name="Kasahara M."/>
            <person name="Naruse K."/>
            <person name="Sasaki S."/>
            <person name="Nakatani Y."/>
            <person name="Qu W."/>
            <person name="Ahsan B."/>
            <person name="Yamada T."/>
            <person name="Nagayasu Y."/>
            <person name="Doi K."/>
            <person name="Kasai Y."/>
            <person name="Jindo T."/>
            <person name="Kobayashi D."/>
            <person name="Shimada A."/>
            <person name="Toyoda A."/>
            <person name="Kuroki Y."/>
            <person name="Fujiyama A."/>
            <person name="Sasaki T."/>
            <person name="Shimizu A."/>
            <person name="Asakawa S."/>
            <person name="Shimizu N."/>
            <person name="Hashimoto S."/>
            <person name="Yang J."/>
            <person name="Lee Y."/>
            <person name="Matsushima K."/>
            <person name="Sugano S."/>
            <person name="Sakaizumi M."/>
            <person name="Narita T."/>
            <person name="Ohishi K."/>
            <person name="Haga S."/>
            <person name="Ohta F."/>
            <person name="Nomoto H."/>
            <person name="Nogata K."/>
            <person name="Morishita T."/>
            <person name="Endo T."/>
            <person name="Shin-I T."/>
            <person name="Takeda H."/>
            <person name="Morishita S."/>
            <person name="Kohara Y."/>
        </authorList>
    </citation>
    <scope>NUCLEOTIDE SEQUENCE [LARGE SCALE GENOMIC DNA]</scope>
    <source>
        <strain>Hd-rR</strain>
    </source>
</reference>
<dbReference type="PROSITE" id="PS50835">
    <property type="entry name" value="IG_LIKE"/>
    <property type="match status" value="1"/>
</dbReference>
<evidence type="ECO:0000259" key="9">
    <source>
        <dbReference type="PROSITE" id="PS50835"/>
    </source>
</evidence>
<evidence type="ECO:0000256" key="8">
    <source>
        <dbReference type="ARBA" id="ARBA00043266"/>
    </source>
</evidence>
<dbReference type="Gene3D" id="2.60.40.10">
    <property type="entry name" value="Immunoglobulins"/>
    <property type="match status" value="1"/>
</dbReference>
<dbReference type="PANTHER" id="PTHR19339:SF5">
    <property type="entry name" value="IG-LIKE DOMAIN-CONTAINING PROTEIN"/>
    <property type="match status" value="1"/>
</dbReference>
<dbReference type="SMART" id="SM00406">
    <property type="entry name" value="IGv"/>
    <property type="match status" value="1"/>
</dbReference>
<accession>A0A3P9LNC5</accession>
<dbReference type="CDD" id="cd00099">
    <property type="entry name" value="IgV"/>
    <property type="match status" value="1"/>
</dbReference>
<name>A0A3P9LNC5_ORYLA</name>
<dbReference type="SUPFAM" id="SSF48726">
    <property type="entry name" value="Immunoglobulin"/>
    <property type="match status" value="1"/>
</dbReference>
<dbReference type="InterPro" id="IPR013783">
    <property type="entry name" value="Ig-like_fold"/>
</dbReference>
<dbReference type="InterPro" id="IPR013106">
    <property type="entry name" value="Ig_V-set"/>
</dbReference>
<organism evidence="10 11">
    <name type="scientific">Oryzias latipes</name>
    <name type="common">Japanese rice fish</name>
    <name type="synonym">Japanese killifish</name>
    <dbReference type="NCBI Taxonomy" id="8090"/>
    <lineage>
        <taxon>Eukaryota</taxon>
        <taxon>Metazoa</taxon>
        <taxon>Chordata</taxon>
        <taxon>Craniata</taxon>
        <taxon>Vertebrata</taxon>
        <taxon>Euteleostomi</taxon>
        <taxon>Actinopterygii</taxon>
        <taxon>Neopterygii</taxon>
        <taxon>Teleostei</taxon>
        <taxon>Neoteleostei</taxon>
        <taxon>Acanthomorphata</taxon>
        <taxon>Ovalentaria</taxon>
        <taxon>Atherinomorphae</taxon>
        <taxon>Beloniformes</taxon>
        <taxon>Adrianichthyidae</taxon>
        <taxon>Oryziinae</taxon>
        <taxon>Oryzias</taxon>
    </lineage>
</organism>
<evidence type="ECO:0000256" key="6">
    <source>
        <dbReference type="ARBA" id="ARBA00023180"/>
    </source>
</evidence>
<reference evidence="10" key="3">
    <citation type="submission" date="2025-08" db="UniProtKB">
        <authorList>
            <consortium name="Ensembl"/>
        </authorList>
    </citation>
    <scope>IDENTIFICATION</scope>
    <source>
        <strain evidence="10">HNI</strain>
    </source>
</reference>
<evidence type="ECO:0000256" key="4">
    <source>
        <dbReference type="ARBA" id="ARBA00023136"/>
    </source>
</evidence>
<reference evidence="10" key="4">
    <citation type="submission" date="2025-09" db="UniProtKB">
        <authorList>
            <consortium name="Ensembl"/>
        </authorList>
    </citation>
    <scope>IDENTIFICATION</scope>
    <source>
        <strain evidence="10">HNI</strain>
    </source>
</reference>
<evidence type="ECO:0000313" key="11">
    <source>
        <dbReference type="Proteomes" id="UP000265180"/>
    </source>
</evidence>
<dbReference type="PANTHER" id="PTHR19339">
    <property type="entry name" value="T CELL RECEPTOR ALPHA VARIABLE 39"/>
    <property type="match status" value="1"/>
</dbReference>
<evidence type="ECO:0000256" key="5">
    <source>
        <dbReference type="ARBA" id="ARBA00023157"/>
    </source>
</evidence>
<keyword evidence="4" id="KW-0472">Membrane</keyword>
<evidence type="ECO:0000256" key="3">
    <source>
        <dbReference type="ARBA" id="ARBA00022729"/>
    </source>
</evidence>
<dbReference type="Ensembl" id="ENSORLT00020012727.1">
    <property type="protein sequence ID" value="ENSORLP00020022171.1"/>
    <property type="gene ID" value="ENSORLG00020002327.1"/>
</dbReference>
<keyword evidence="2" id="KW-1003">Cell membrane</keyword>
<keyword evidence="5" id="KW-1015">Disulfide bond</keyword>